<evidence type="ECO:0000256" key="2">
    <source>
        <dbReference type="SAM" id="Phobius"/>
    </source>
</evidence>
<dbReference type="Proteomes" id="UP001595536">
    <property type="component" value="Unassembled WGS sequence"/>
</dbReference>
<feature type="transmembrane region" description="Helical" evidence="2">
    <location>
        <begin position="59"/>
        <end position="92"/>
    </location>
</feature>
<gene>
    <name evidence="3" type="ORF">ACFOEX_11120</name>
</gene>
<comment type="caution">
    <text evidence="3">The sequence shown here is derived from an EMBL/GenBank/DDBJ whole genome shotgun (WGS) entry which is preliminary data.</text>
</comment>
<sequence>MQNSEGQDFGRRSGTPWRRPHDETIIIEGEIVGDRIHLNAPERESFWGAGAARLGRQLLVAAIILASLAVIIPLALIAAAGFVALALVARLFGARLFATRMWSWPPRM</sequence>
<dbReference type="RefSeq" id="WP_376830700.1">
    <property type="nucleotide sequence ID" value="NZ_JBHLWR010000006.1"/>
</dbReference>
<evidence type="ECO:0000256" key="1">
    <source>
        <dbReference type="SAM" id="MobiDB-lite"/>
    </source>
</evidence>
<feature type="region of interest" description="Disordered" evidence="1">
    <location>
        <begin position="1"/>
        <end position="21"/>
    </location>
</feature>
<reference evidence="4" key="1">
    <citation type="journal article" date="2019" name="Int. J. Syst. Evol. Microbiol.">
        <title>The Global Catalogue of Microorganisms (GCM) 10K type strain sequencing project: providing services to taxonomists for standard genome sequencing and annotation.</title>
        <authorList>
            <consortium name="The Broad Institute Genomics Platform"/>
            <consortium name="The Broad Institute Genome Sequencing Center for Infectious Disease"/>
            <person name="Wu L."/>
            <person name="Ma J."/>
        </authorList>
    </citation>
    <scope>NUCLEOTIDE SEQUENCE [LARGE SCALE GENOMIC DNA]</scope>
    <source>
        <strain evidence="4">CCM 7941</strain>
    </source>
</reference>
<evidence type="ECO:0000313" key="4">
    <source>
        <dbReference type="Proteomes" id="UP001595536"/>
    </source>
</evidence>
<protein>
    <submittedName>
        <fullName evidence="3">Uncharacterized protein</fullName>
    </submittedName>
</protein>
<keyword evidence="2" id="KW-1133">Transmembrane helix</keyword>
<evidence type="ECO:0000313" key="3">
    <source>
        <dbReference type="EMBL" id="MFC3266895.1"/>
    </source>
</evidence>
<keyword evidence="2" id="KW-0472">Membrane</keyword>
<name>A0ABV7LG37_9HYPH</name>
<dbReference type="EMBL" id="JBHRUV010000061">
    <property type="protein sequence ID" value="MFC3266895.1"/>
    <property type="molecule type" value="Genomic_DNA"/>
</dbReference>
<keyword evidence="2" id="KW-0812">Transmembrane</keyword>
<proteinExistence type="predicted"/>
<organism evidence="3 4">
    <name type="scientific">Camelimonas abortus</name>
    <dbReference type="NCBI Taxonomy" id="1017184"/>
    <lineage>
        <taxon>Bacteria</taxon>
        <taxon>Pseudomonadati</taxon>
        <taxon>Pseudomonadota</taxon>
        <taxon>Alphaproteobacteria</taxon>
        <taxon>Hyphomicrobiales</taxon>
        <taxon>Chelatococcaceae</taxon>
        <taxon>Camelimonas</taxon>
    </lineage>
</organism>
<accession>A0ABV7LG37</accession>
<keyword evidence="4" id="KW-1185">Reference proteome</keyword>